<accession>A0A150H5U3</accession>
<dbReference type="GO" id="GO:0005737">
    <property type="term" value="C:cytoplasm"/>
    <property type="evidence" value="ECO:0007669"/>
    <property type="project" value="UniProtKB-SubCell"/>
</dbReference>
<keyword evidence="10" id="KW-0804">Transcription</keyword>
<keyword evidence="9" id="KW-0238">DNA-binding</keyword>
<name>A0A150H5U3_9MICO</name>
<dbReference type="PATRIC" id="fig|479117.4.peg.1731"/>
<reference evidence="13 14" key="2">
    <citation type="submission" date="2017-12" db="EMBL/GenBank/DDBJ databases">
        <title>Phylogenetic diversity of female urinary microbiome.</title>
        <authorList>
            <person name="Thomas-White K."/>
            <person name="Wolfe A.J."/>
        </authorList>
    </citation>
    <scope>NUCLEOTIDE SEQUENCE [LARGE SCALE GENOMIC DNA]</scope>
    <source>
        <strain evidence="13 14">UMB0426</strain>
    </source>
</reference>
<dbReference type="Proteomes" id="UP000242755">
    <property type="component" value="Unassembled WGS sequence"/>
</dbReference>
<dbReference type="GO" id="GO:0045892">
    <property type="term" value="P:negative regulation of DNA-templated transcription"/>
    <property type="evidence" value="ECO:0007669"/>
    <property type="project" value="TreeGrafter"/>
</dbReference>
<dbReference type="AlphaFoldDB" id="A0A150H5U3"/>
<dbReference type="PANTHER" id="PTHR33202:SF18">
    <property type="entry name" value="TRANSCRIPTIONAL REGULATOR FURA"/>
    <property type="match status" value="1"/>
</dbReference>
<evidence type="ECO:0000313" key="15">
    <source>
        <dbReference type="Proteomes" id="UP000243589"/>
    </source>
</evidence>
<comment type="subcellular location">
    <subcellularLocation>
        <location evidence="1">Cytoplasm</location>
    </subcellularLocation>
</comment>
<evidence type="ECO:0000256" key="10">
    <source>
        <dbReference type="ARBA" id="ARBA00023163"/>
    </source>
</evidence>
<dbReference type="InterPro" id="IPR043135">
    <property type="entry name" value="Fur_C"/>
</dbReference>
<dbReference type="GO" id="GO:0000976">
    <property type="term" value="F:transcription cis-regulatory region binding"/>
    <property type="evidence" value="ECO:0007669"/>
    <property type="project" value="TreeGrafter"/>
</dbReference>
<dbReference type="InterPro" id="IPR036388">
    <property type="entry name" value="WH-like_DNA-bd_sf"/>
</dbReference>
<evidence type="ECO:0000313" key="13">
    <source>
        <dbReference type="EMBL" id="PKY69455.1"/>
    </source>
</evidence>
<dbReference type="RefSeq" id="WP_062022499.1">
    <property type="nucleotide sequence ID" value="NZ_LQQC01000012.1"/>
</dbReference>
<evidence type="ECO:0000256" key="2">
    <source>
        <dbReference type="ARBA" id="ARBA00007957"/>
    </source>
</evidence>
<keyword evidence="5 11" id="KW-0479">Metal-binding</keyword>
<dbReference type="Gene3D" id="1.10.10.10">
    <property type="entry name" value="Winged helix-like DNA-binding domain superfamily/Winged helix DNA-binding domain"/>
    <property type="match status" value="1"/>
</dbReference>
<evidence type="ECO:0000256" key="3">
    <source>
        <dbReference type="ARBA" id="ARBA00022490"/>
    </source>
</evidence>
<keyword evidence="6 11" id="KW-0862">Zinc</keyword>
<keyword evidence="7" id="KW-0408">Iron</keyword>
<dbReference type="Gene3D" id="3.30.1490.190">
    <property type="match status" value="1"/>
</dbReference>
<dbReference type="InterPro" id="IPR002481">
    <property type="entry name" value="FUR"/>
</dbReference>
<dbReference type="CDD" id="cd07153">
    <property type="entry name" value="Fur_like"/>
    <property type="match status" value="1"/>
</dbReference>
<dbReference type="Proteomes" id="UP000243589">
    <property type="component" value="Unassembled WGS sequence"/>
</dbReference>
<gene>
    <name evidence="12" type="primary">furA_2</name>
    <name evidence="12" type="ORF">Bravens_01746</name>
    <name evidence="13" type="ORF">CYJ40_10510</name>
</gene>
<dbReference type="GO" id="GO:0003700">
    <property type="term" value="F:DNA-binding transcription factor activity"/>
    <property type="evidence" value="ECO:0007669"/>
    <property type="project" value="InterPro"/>
</dbReference>
<feature type="binding site" evidence="11">
    <location>
        <position position="97"/>
    </location>
    <ligand>
        <name>Zn(2+)</name>
        <dbReference type="ChEBI" id="CHEBI:29105"/>
    </ligand>
</feature>
<evidence type="ECO:0000313" key="12">
    <source>
        <dbReference type="EMBL" id="KXZ57228.1"/>
    </source>
</evidence>
<evidence type="ECO:0000256" key="1">
    <source>
        <dbReference type="ARBA" id="ARBA00004496"/>
    </source>
</evidence>
<evidence type="ECO:0000256" key="6">
    <source>
        <dbReference type="ARBA" id="ARBA00022833"/>
    </source>
</evidence>
<dbReference type="EMBL" id="LQQC01000012">
    <property type="protein sequence ID" value="KXZ57228.1"/>
    <property type="molecule type" value="Genomic_DNA"/>
</dbReference>
<feature type="binding site" evidence="11">
    <location>
        <position position="134"/>
    </location>
    <ligand>
        <name>Zn(2+)</name>
        <dbReference type="ChEBI" id="CHEBI:29105"/>
    </ligand>
</feature>
<keyword evidence="8" id="KW-0805">Transcription regulation</keyword>
<keyword evidence="3" id="KW-0963">Cytoplasm</keyword>
<keyword evidence="15" id="KW-1185">Reference proteome</keyword>
<dbReference type="InterPro" id="IPR036390">
    <property type="entry name" value="WH_DNA-bd_sf"/>
</dbReference>
<protein>
    <submittedName>
        <fullName evidence="12">Transcriptional regulator FurA</fullName>
    </submittedName>
    <submittedName>
        <fullName evidence="13">Transcriptional repressor</fullName>
    </submittedName>
</protein>
<proteinExistence type="inferred from homology"/>
<evidence type="ECO:0000256" key="5">
    <source>
        <dbReference type="ARBA" id="ARBA00022723"/>
    </source>
</evidence>
<dbReference type="PANTHER" id="PTHR33202">
    <property type="entry name" value="ZINC UPTAKE REGULATION PROTEIN"/>
    <property type="match status" value="1"/>
</dbReference>
<evidence type="ECO:0000256" key="4">
    <source>
        <dbReference type="ARBA" id="ARBA00022491"/>
    </source>
</evidence>
<dbReference type="EMBL" id="PKGO01000012">
    <property type="protein sequence ID" value="PKY69455.1"/>
    <property type="molecule type" value="Genomic_DNA"/>
</dbReference>
<reference evidence="12 15" key="1">
    <citation type="submission" date="2016-01" db="EMBL/GenBank/DDBJ databases">
        <title>Use of Whole Genome Sequencing to ascertain that Brevibacterium massiliense (Roux, Raoult 2009) is a later heterotypic synonym of Brevibacterium ravenspurgense (Mages 2008).</title>
        <authorList>
            <person name="Bernier A.-M."/>
            <person name="Burdz T."/>
            <person name="Huynh C."/>
            <person name="Pachecho A.L."/>
            <person name="Wiebe D."/>
            <person name="Bonner C."/>
            <person name="Bernard K."/>
        </authorList>
    </citation>
    <scope>NUCLEOTIDE SEQUENCE [LARGE SCALE GENOMIC DNA]</scope>
    <source>
        <strain evidence="12 15">CCUG56047</strain>
    </source>
</reference>
<dbReference type="Pfam" id="PF01475">
    <property type="entry name" value="FUR"/>
    <property type="match status" value="1"/>
</dbReference>
<evidence type="ECO:0000313" key="14">
    <source>
        <dbReference type="Proteomes" id="UP000242755"/>
    </source>
</evidence>
<feature type="binding site" evidence="11">
    <location>
        <position position="137"/>
    </location>
    <ligand>
        <name>Zn(2+)</name>
        <dbReference type="ChEBI" id="CHEBI:29105"/>
    </ligand>
</feature>
<feature type="binding site" evidence="11">
    <location>
        <position position="94"/>
    </location>
    <ligand>
        <name>Zn(2+)</name>
        <dbReference type="ChEBI" id="CHEBI:29105"/>
    </ligand>
</feature>
<evidence type="ECO:0000256" key="7">
    <source>
        <dbReference type="ARBA" id="ARBA00023004"/>
    </source>
</evidence>
<comment type="cofactor">
    <cofactor evidence="11">
        <name>Zn(2+)</name>
        <dbReference type="ChEBI" id="CHEBI:29105"/>
    </cofactor>
    <text evidence="11">Binds 1 zinc ion per subunit.</text>
</comment>
<evidence type="ECO:0000256" key="9">
    <source>
        <dbReference type="ARBA" id="ARBA00023125"/>
    </source>
</evidence>
<dbReference type="SUPFAM" id="SSF46785">
    <property type="entry name" value="Winged helix' DNA-binding domain"/>
    <property type="match status" value="1"/>
</dbReference>
<comment type="caution">
    <text evidence="12">The sequence shown here is derived from an EMBL/GenBank/DDBJ whole genome shotgun (WGS) entry which is preliminary data.</text>
</comment>
<evidence type="ECO:0000256" key="8">
    <source>
        <dbReference type="ARBA" id="ARBA00023015"/>
    </source>
</evidence>
<comment type="similarity">
    <text evidence="2">Belongs to the Fur family.</text>
</comment>
<organism evidence="12 15">
    <name type="scientific">Brevibacterium ravenspurgense</name>
    <dbReference type="NCBI Taxonomy" id="479117"/>
    <lineage>
        <taxon>Bacteria</taxon>
        <taxon>Bacillati</taxon>
        <taxon>Actinomycetota</taxon>
        <taxon>Actinomycetes</taxon>
        <taxon>Micrococcales</taxon>
        <taxon>Brevibacteriaceae</taxon>
        <taxon>Brevibacterium</taxon>
    </lineage>
</organism>
<sequence length="143" mass="15619">MTTSAADTIKAAGLRVTAPRLAVYDVLEHDHTHLDADQVFRAVREKLGTVSVQTVYDVLGAFARTQLVRVIDPAGFASARYEINRNDNHHHIVCRTCGDIRDVACGTGSAPCLDPAEDFGFTIDEAEVVYWGQCPQCGLRTTL</sequence>
<dbReference type="GO" id="GO:0008270">
    <property type="term" value="F:zinc ion binding"/>
    <property type="evidence" value="ECO:0007669"/>
    <property type="project" value="TreeGrafter"/>
</dbReference>
<keyword evidence="4" id="KW-0678">Repressor</keyword>
<dbReference type="STRING" id="1176165.GCA_001584405_00558"/>
<evidence type="ECO:0000256" key="11">
    <source>
        <dbReference type="PIRSR" id="PIRSR602481-1"/>
    </source>
</evidence>
<dbReference type="GO" id="GO:1900376">
    <property type="term" value="P:regulation of secondary metabolite biosynthetic process"/>
    <property type="evidence" value="ECO:0007669"/>
    <property type="project" value="TreeGrafter"/>
</dbReference>